<evidence type="ECO:0000313" key="2">
    <source>
        <dbReference type="Proteomes" id="UP001301216"/>
    </source>
</evidence>
<comment type="caution">
    <text evidence="1">The sequence shown here is derived from an EMBL/GenBank/DDBJ whole genome shotgun (WGS) entry which is preliminary data.</text>
</comment>
<dbReference type="RefSeq" id="WP_265986988.1">
    <property type="nucleotide sequence ID" value="NZ_JAPHAV010000023.1"/>
</dbReference>
<evidence type="ECO:0000313" key="1">
    <source>
        <dbReference type="EMBL" id="MCX2699263.1"/>
    </source>
</evidence>
<gene>
    <name evidence="1" type="ORF">OPR82_21395</name>
</gene>
<dbReference type="Pfam" id="PF22759">
    <property type="entry name" value="E217_GP41"/>
    <property type="match status" value="1"/>
</dbReference>
<accession>A0ABT3QUF7</accession>
<organism evidence="1 2">
    <name type="scientific">Ochrobactrum chromiisoli</name>
    <dbReference type="NCBI Taxonomy" id="2993941"/>
    <lineage>
        <taxon>Bacteria</taxon>
        <taxon>Pseudomonadati</taxon>
        <taxon>Pseudomonadota</taxon>
        <taxon>Alphaproteobacteria</taxon>
        <taxon>Hyphomicrobiales</taxon>
        <taxon>Brucellaceae</taxon>
        <taxon>Brucella/Ochrobactrum group</taxon>
        <taxon>Ochrobactrum</taxon>
    </lineage>
</organism>
<sequence>MMARQWIRKCSLIVGDSGGDGLELGDFRVTFETVHKTVQTPGRAYIRVYNLKPETEKQVQKEFTKVTLSAGYSDPGAPYGIIFTGNTIEAHRGRENPVDTYLDILAADGDQAYNYAVVSKTLAPGSTFNDQLKAIEESLKPHGVTLGYIPDMGNARMVRSRVMHGMARDYLRTIARSTNTSWHIDQGKVNFIPNDGVKPGDAIVLNSRSGLIGRPVQTMNGIIARCLLNPNIRIGGQVKIDQSSVNEFMGGLSADGYADPATDTSFRPSIADDGMYKVIQLSTVGDTRGQPWYCDLILAPVNGTQPQTAQALGYAGAI</sequence>
<reference evidence="1 2" key="1">
    <citation type="submission" date="2022-11" db="EMBL/GenBank/DDBJ databases">
        <title>Brucella sp. YY2X, whole genome shotgun sequencing project.</title>
        <authorList>
            <person name="Yang Y."/>
        </authorList>
    </citation>
    <scope>NUCLEOTIDE SEQUENCE [LARGE SCALE GENOMIC DNA]</scope>
    <source>
        <strain evidence="1 2">YY2X</strain>
    </source>
</reference>
<keyword evidence="2" id="KW-1185">Reference proteome</keyword>
<dbReference type="NCBIfam" id="NF047561">
    <property type="entry name" value="orf58_phage_fam"/>
    <property type="match status" value="1"/>
</dbReference>
<evidence type="ECO:0008006" key="3">
    <source>
        <dbReference type="Google" id="ProtNLM"/>
    </source>
</evidence>
<proteinExistence type="predicted"/>
<dbReference type="Proteomes" id="UP001301216">
    <property type="component" value="Unassembled WGS sequence"/>
</dbReference>
<name>A0ABT3QUF7_9HYPH</name>
<dbReference type="EMBL" id="JAPHAV010000023">
    <property type="protein sequence ID" value="MCX2699263.1"/>
    <property type="molecule type" value="Genomic_DNA"/>
</dbReference>
<dbReference type="InterPro" id="IPR054496">
    <property type="entry name" value="E217_GP41"/>
</dbReference>
<protein>
    <recommendedName>
        <fullName evidence="3">Bacteriophage protein</fullName>
    </recommendedName>
</protein>